<organism evidence="2 3">
    <name type="scientific">Onychostoma macrolepis</name>
    <dbReference type="NCBI Taxonomy" id="369639"/>
    <lineage>
        <taxon>Eukaryota</taxon>
        <taxon>Metazoa</taxon>
        <taxon>Chordata</taxon>
        <taxon>Craniata</taxon>
        <taxon>Vertebrata</taxon>
        <taxon>Euteleostomi</taxon>
        <taxon>Actinopterygii</taxon>
        <taxon>Neopterygii</taxon>
        <taxon>Teleostei</taxon>
        <taxon>Ostariophysi</taxon>
        <taxon>Cypriniformes</taxon>
        <taxon>Cyprinidae</taxon>
        <taxon>Acrossocheilinae</taxon>
        <taxon>Onychostoma</taxon>
    </lineage>
</organism>
<reference evidence="2 3" key="1">
    <citation type="submission" date="2020-04" db="EMBL/GenBank/DDBJ databases">
        <title>Chromosome-level genome assembly of a cyprinid fish Onychostoma macrolepis by integration of Nanopore Sequencing, Bionano and Hi-C technology.</title>
        <authorList>
            <person name="Wang D."/>
        </authorList>
    </citation>
    <scope>NUCLEOTIDE SEQUENCE [LARGE SCALE GENOMIC DNA]</scope>
    <source>
        <strain evidence="2">SWU-2019</strain>
        <tissue evidence="2">Muscle</tissue>
    </source>
</reference>
<keyword evidence="3" id="KW-1185">Reference proteome</keyword>
<name>A0A7J6CJ07_9TELE</name>
<gene>
    <name evidence="2" type="ORF">G5714_011490</name>
</gene>
<feature type="region of interest" description="Disordered" evidence="1">
    <location>
        <begin position="33"/>
        <end position="100"/>
    </location>
</feature>
<feature type="region of interest" description="Disordered" evidence="1">
    <location>
        <begin position="122"/>
        <end position="178"/>
    </location>
</feature>
<protein>
    <submittedName>
        <fullName evidence="2">Uncharacterized protein</fullName>
    </submittedName>
</protein>
<evidence type="ECO:0000256" key="1">
    <source>
        <dbReference type="SAM" id="MobiDB-lite"/>
    </source>
</evidence>
<dbReference type="Proteomes" id="UP000579812">
    <property type="component" value="Unassembled WGS sequence"/>
</dbReference>
<proteinExistence type="predicted"/>
<evidence type="ECO:0000313" key="3">
    <source>
        <dbReference type="Proteomes" id="UP000579812"/>
    </source>
</evidence>
<dbReference type="EMBL" id="JAAMOB010000011">
    <property type="protein sequence ID" value="KAF4107126.1"/>
    <property type="molecule type" value="Genomic_DNA"/>
</dbReference>
<accession>A0A7J6CJ07</accession>
<sequence length="178" mass="19100">MLSYGYWAAVSISKGLNLGRGSACVFTDSLSDPPAQCRGKRMTDRPSPDEGTTDFATAQARTRTREHHTAASSHPAPISLTPLLNKSTLRSSDRYGQDRQPALQVSISKGLNLGRGSACVFTDSLSDPPAQCRGKRMTDRPSPDEGTTDLPPHKPEPAQESTTPPLPATLHLSHSPHC</sequence>
<dbReference type="AlphaFoldDB" id="A0A7J6CJ07"/>
<evidence type="ECO:0000313" key="2">
    <source>
        <dbReference type="EMBL" id="KAF4107126.1"/>
    </source>
</evidence>
<comment type="caution">
    <text evidence="2">The sequence shown here is derived from an EMBL/GenBank/DDBJ whole genome shotgun (WGS) entry which is preliminary data.</text>
</comment>